<feature type="domain" description="Tyr recombinase" evidence="5">
    <location>
        <begin position="214"/>
        <end position="390"/>
    </location>
</feature>
<dbReference type="Pfam" id="PF22022">
    <property type="entry name" value="Phage_int_M"/>
    <property type="match status" value="1"/>
</dbReference>
<dbReference type="AlphaFoldDB" id="A0A0B7IVU8"/>
<dbReference type="InterPro" id="IPR010998">
    <property type="entry name" value="Integrase_recombinase_N"/>
</dbReference>
<dbReference type="GO" id="GO:0003677">
    <property type="term" value="F:DNA binding"/>
    <property type="evidence" value="ECO:0007669"/>
    <property type="project" value="UniProtKB-KW"/>
</dbReference>
<dbReference type="Gene3D" id="1.10.150.130">
    <property type="match status" value="1"/>
</dbReference>
<dbReference type="Pfam" id="PF00589">
    <property type="entry name" value="Phage_integrase"/>
    <property type="match status" value="1"/>
</dbReference>
<organism evidence="6 7">
    <name type="scientific">Candidatus Methylopumilus turicensis</name>
    <dbReference type="NCBI Taxonomy" id="1581680"/>
    <lineage>
        <taxon>Bacteria</taxon>
        <taxon>Pseudomonadati</taxon>
        <taxon>Pseudomonadota</taxon>
        <taxon>Betaproteobacteria</taxon>
        <taxon>Nitrosomonadales</taxon>
        <taxon>Methylophilaceae</taxon>
        <taxon>Candidatus Methylopumilus</taxon>
    </lineage>
</organism>
<dbReference type="KEGG" id="mbac:BN1209_0133"/>
<keyword evidence="3" id="KW-0238">DNA-binding</keyword>
<evidence type="ECO:0000256" key="2">
    <source>
        <dbReference type="ARBA" id="ARBA00022908"/>
    </source>
</evidence>
<dbReference type="Gene3D" id="1.10.443.10">
    <property type="entry name" value="Intergrase catalytic core"/>
    <property type="match status" value="1"/>
</dbReference>
<name>A0A0B7IVU8_9PROT</name>
<dbReference type="EMBL" id="LN794158">
    <property type="protein sequence ID" value="CEN55187.1"/>
    <property type="molecule type" value="Genomic_DNA"/>
</dbReference>
<keyword evidence="7" id="KW-1185">Reference proteome</keyword>
<gene>
    <name evidence="6" type="ORF">BN1209_0133</name>
</gene>
<dbReference type="PANTHER" id="PTHR30629">
    <property type="entry name" value="PROPHAGE INTEGRASE"/>
    <property type="match status" value="1"/>
</dbReference>
<dbReference type="PANTHER" id="PTHR30629:SF2">
    <property type="entry name" value="PROPHAGE INTEGRASE INTS-RELATED"/>
    <property type="match status" value="1"/>
</dbReference>
<dbReference type="SUPFAM" id="SSF56349">
    <property type="entry name" value="DNA breaking-rejoining enzymes"/>
    <property type="match status" value="1"/>
</dbReference>
<evidence type="ECO:0000313" key="6">
    <source>
        <dbReference type="EMBL" id="CEN55187.1"/>
    </source>
</evidence>
<keyword evidence="4" id="KW-0233">DNA recombination</keyword>
<dbReference type="CDD" id="cd00801">
    <property type="entry name" value="INT_P4_C"/>
    <property type="match status" value="1"/>
</dbReference>
<evidence type="ECO:0000313" key="7">
    <source>
        <dbReference type="Proteomes" id="UP000056322"/>
    </source>
</evidence>
<dbReference type="GO" id="GO:0015074">
    <property type="term" value="P:DNA integration"/>
    <property type="evidence" value="ECO:0007669"/>
    <property type="project" value="UniProtKB-KW"/>
</dbReference>
<evidence type="ECO:0000256" key="4">
    <source>
        <dbReference type="ARBA" id="ARBA00023172"/>
    </source>
</evidence>
<evidence type="ECO:0000256" key="3">
    <source>
        <dbReference type="ARBA" id="ARBA00023125"/>
    </source>
</evidence>
<comment type="similarity">
    <text evidence="1">Belongs to the 'phage' integrase family.</text>
</comment>
<dbReference type="HOGENOM" id="CLU_027562_0_0_4"/>
<proteinExistence type="inferred from homology"/>
<dbReference type="PROSITE" id="PS51898">
    <property type="entry name" value="TYR_RECOMBINASE"/>
    <property type="match status" value="1"/>
</dbReference>
<reference evidence="7" key="1">
    <citation type="submission" date="2014-12" db="EMBL/GenBank/DDBJ databases">
        <authorList>
            <person name="Salcher M.M."/>
        </authorList>
    </citation>
    <scope>NUCLEOTIDE SEQUENCE [LARGE SCALE GENOMIC DNA]</scope>
    <source>
        <strain evidence="7">MMS-10A-171</strain>
    </source>
</reference>
<dbReference type="InterPro" id="IPR050808">
    <property type="entry name" value="Phage_Integrase"/>
</dbReference>
<dbReference type="OrthoDB" id="9775880at2"/>
<evidence type="ECO:0000259" key="5">
    <source>
        <dbReference type="PROSITE" id="PS51898"/>
    </source>
</evidence>
<dbReference type="InterPro" id="IPR013762">
    <property type="entry name" value="Integrase-like_cat_sf"/>
</dbReference>
<keyword evidence="2" id="KW-0229">DNA integration</keyword>
<evidence type="ECO:0000256" key="1">
    <source>
        <dbReference type="ARBA" id="ARBA00008857"/>
    </source>
</evidence>
<accession>A0A0B7IVU8</accession>
<dbReference type="InterPro" id="IPR011010">
    <property type="entry name" value="DNA_brk_join_enz"/>
</dbReference>
<dbReference type="Proteomes" id="UP000056322">
    <property type="component" value="Chromosome 1"/>
</dbReference>
<protein>
    <recommendedName>
        <fullName evidence="5">Tyr recombinase domain-containing protein</fullName>
    </recommendedName>
</protein>
<dbReference type="RefSeq" id="WP_052661061.1">
    <property type="nucleotide sequence ID" value="NZ_LN794158.1"/>
</dbReference>
<dbReference type="InterPro" id="IPR002104">
    <property type="entry name" value="Integrase_catalytic"/>
</dbReference>
<dbReference type="GO" id="GO:0006310">
    <property type="term" value="P:DNA recombination"/>
    <property type="evidence" value="ECO:0007669"/>
    <property type="project" value="UniProtKB-KW"/>
</dbReference>
<sequence length="409" mass="47902">MIGIDTFDQINIPTRHRTAAIPGTVTPVPHYPRKLKVYLNNASPYWWATYFDRGKTYRHSCKTQDKFEAFREARVFYEKLLITKYQHPAHLLEHQISDANMPVKGIQVDLRLKKIASQWLSRRASKWTPAHTKQVESRLINNILKYVADKNIQRITRNDLLGLLQKMEERGAYGLARRVLNDCRQIWQYAIIIGVCKHDITIGLNKALHEHTVVHFNAVTPKELPKLMSDIAGYEKLGDSIVRYALQLMALTFVRKNELLQATWDEFDLEKAIWKIPAERMKMRLEHVVPLNKQALLILNHIKSSYPSDGYVFHKAKKPLVDHALIYALYWMGYKNRMTVHGFRAVASTVLNENEFRPDVIERQLAHTDTNQVRRAYNRAQYLNDRIALMNWWGNYLEKMTPFKVNLII</sequence>
<dbReference type="InterPro" id="IPR053876">
    <property type="entry name" value="Phage_int_M"/>
</dbReference>